<dbReference type="Proteomes" id="UP000670092">
    <property type="component" value="Unassembled WGS sequence"/>
</dbReference>
<evidence type="ECO:0000313" key="3">
    <source>
        <dbReference type="Proteomes" id="UP000670092"/>
    </source>
</evidence>
<keyword evidence="1" id="KW-0812">Transmembrane</keyword>
<proteinExistence type="predicted"/>
<sequence length="65" mass="7738">MFPLHVRWLVFQSTNKYKHSLTFILYFALVPSISFYAFLTPCPLLHMMSSFFVQYLHSRELDGGY</sequence>
<organism evidence="2 3">
    <name type="scientific">Ajellomyces capsulatus</name>
    <name type="common">Darling's disease fungus</name>
    <name type="synonym">Histoplasma capsulatum</name>
    <dbReference type="NCBI Taxonomy" id="5037"/>
    <lineage>
        <taxon>Eukaryota</taxon>
        <taxon>Fungi</taxon>
        <taxon>Dikarya</taxon>
        <taxon>Ascomycota</taxon>
        <taxon>Pezizomycotina</taxon>
        <taxon>Eurotiomycetes</taxon>
        <taxon>Eurotiomycetidae</taxon>
        <taxon>Onygenales</taxon>
        <taxon>Ajellomycetaceae</taxon>
        <taxon>Histoplasma</taxon>
    </lineage>
</organism>
<keyword evidence="1" id="KW-0472">Membrane</keyword>
<comment type="caution">
    <text evidence="2">The sequence shown here is derived from an EMBL/GenBank/DDBJ whole genome shotgun (WGS) entry which is preliminary data.</text>
</comment>
<dbReference type="AlphaFoldDB" id="A0A8H7Z182"/>
<feature type="transmembrane region" description="Helical" evidence="1">
    <location>
        <begin position="20"/>
        <end position="39"/>
    </location>
</feature>
<reference evidence="2 3" key="1">
    <citation type="submission" date="2021-01" db="EMBL/GenBank/DDBJ databases">
        <title>Chromosome-level genome assembly of a human fungal pathogen reveals clustering of transcriptionally co-regulated genes.</title>
        <authorList>
            <person name="Voorhies M."/>
            <person name="Cohen S."/>
            <person name="Shea T.P."/>
            <person name="Petrus S."/>
            <person name="Munoz J.F."/>
            <person name="Poplawski S."/>
            <person name="Goldman W.E."/>
            <person name="Michael T."/>
            <person name="Cuomo C.A."/>
            <person name="Sil A."/>
            <person name="Beyhan S."/>
        </authorList>
    </citation>
    <scope>NUCLEOTIDE SEQUENCE [LARGE SCALE GENOMIC DNA]</scope>
    <source>
        <strain evidence="2 3">G184AR</strain>
    </source>
</reference>
<evidence type="ECO:0000256" key="1">
    <source>
        <dbReference type="SAM" id="Phobius"/>
    </source>
</evidence>
<keyword evidence="1" id="KW-1133">Transmembrane helix</keyword>
<accession>A0A8H7Z182</accession>
<dbReference type="VEuPathDB" id="FungiDB:I7I52_10757"/>
<gene>
    <name evidence="2" type="ORF">I7I52_10757</name>
</gene>
<dbReference type="EMBL" id="JAEVHI010000002">
    <property type="protein sequence ID" value="KAG5300203.1"/>
    <property type="molecule type" value="Genomic_DNA"/>
</dbReference>
<name>A0A8H7Z182_AJECA</name>
<evidence type="ECO:0000313" key="2">
    <source>
        <dbReference type="EMBL" id="KAG5300203.1"/>
    </source>
</evidence>
<protein>
    <submittedName>
        <fullName evidence="2">Uncharacterized protein</fullName>
    </submittedName>
</protein>